<name>A0A8H2XPN9_9AGAM</name>
<protein>
    <submittedName>
        <fullName evidence="7">Uncharacterized protein</fullName>
    </submittedName>
</protein>
<evidence type="ECO:0000256" key="4">
    <source>
        <dbReference type="ARBA" id="ARBA00023163"/>
    </source>
</evidence>
<comment type="subcellular location">
    <subcellularLocation>
        <location evidence="1">Nucleus</location>
    </subcellularLocation>
</comment>
<dbReference type="PANTHER" id="PTHR28290:SF1">
    <property type="entry name" value="ENHANCER OF TRANSLATION TERMINATION 1"/>
    <property type="match status" value="1"/>
</dbReference>
<evidence type="ECO:0000256" key="1">
    <source>
        <dbReference type="ARBA" id="ARBA00004123"/>
    </source>
</evidence>
<dbReference type="PANTHER" id="PTHR28290">
    <property type="entry name" value="ENHANCER OF TRANSLATION TERMINATION 1"/>
    <property type="match status" value="1"/>
</dbReference>
<dbReference type="AlphaFoldDB" id="A0A8H2XPN9"/>
<dbReference type="GO" id="GO:0005634">
    <property type="term" value="C:nucleus"/>
    <property type="evidence" value="ECO:0007669"/>
    <property type="project" value="UniProtKB-SubCell"/>
</dbReference>
<keyword evidence="4" id="KW-0804">Transcription</keyword>
<comment type="similarity">
    <text evidence="2">Belongs to the ETT1 family.</text>
</comment>
<evidence type="ECO:0000256" key="2">
    <source>
        <dbReference type="ARBA" id="ARBA00007273"/>
    </source>
</evidence>
<accession>A0A8H2XPN9</accession>
<sequence length="380" mass="42116">MSNSQPVATKKTKRPRGLLASRKNNGHTTESEPPAKRPRGDDALPQDSIELKAQDWQDLDELFENVLDALHGPNWTSAIPLVRGVLHECARMVTVYNDPTLIYSPLEQETLIDSEKVPASAFYTIYASAWFIMSTFARNDASLLTEDEPQDPLEYQLSALAACEKGQQALDIRKQPKAWDLEFIRGRALVAAAQSSLDSDDQPQASENGAADARAHFLDPDSSAALGRALGHLTYAFDQRPRSTDSSNGIEAEQKSKDERFVLHHLEACRKLLHRVEDIPVSEELRIQLVLHLGQIDLAIGSNIAERLEDESNDKEPCGDEAKTRATATQSLKEAIAQFDTLQEALVTLAILLPEGPEQEGMYSRYQAEGGVLEDEDEEE</sequence>
<evidence type="ECO:0000313" key="7">
    <source>
        <dbReference type="EMBL" id="CAE6427571.1"/>
    </source>
</evidence>
<dbReference type="EMBL" id="CAJMWQ010000999">
    <property type="protein sequence ID" value="CAE6427571.1"/>
    <property type="molecule type" value="Genomic_DNA"/>
</dbReference>
<proteinExistence type="inferred from homology"/>
<reference evidence="7" key="1">
    <citation type="submission" date="2021-01" db="EMBL/GenBank/DDBJ databases">
        <authorList>
            <person name="Kaushik A."/>
        </authorList>
    </citation>
    <scope>NUCLEOTIDE SEQUENCE</scope>
    <source>
        <strain evidence="7">AG1-1B</strain>
    </source>
</reference>
<dbReference type="Proteomes" id="UP000663826">
    <property type="component" value="Unassembled WGS sequence"/>
</dbReference>
<comment type="caution">
    <text evidence="7">The sequence shown here is derived from an EMBL/GenBank/DDBJ whole genome shotgun (WGS) entry which is preliminary data.</text>
</comment>
<evidence type="ECO:0000256" key="5">
    <source>
        <dbReference type="ARBA" id="ARBA00023242"/>
    </source>
</evidence>
<evidence type="ECO:0000256" key="3">
    <source>
        <dbReference type="ARBA" id="ARBA00023015"/>
    </source>
</evidence>
<organism evidence="7 8">
    <name type="scientific">Rhizoctonia solani</name>
    <dbReference type="NCBI Taxonomy" id="456999"/>
    <lineage>
        <taxon>Eukaryota</taxon>
        <taxon>Fungi</taxon>
        <taxon>Dikarya</taxon>
        <taxon>Basidiomycota</taxon>
        <taxon>Agaricomycotina</taxon>
        <taxon>Agaricomycetes</taxon>
        <taxon>Cantharellales</taxon>
        <taxon>Ceratobasidiaceae</taxon>
        <taxon>Rhizoctonia</taxon>
    </lineage>
</organism>
<dbReference type="GO" id="GO:2000640">
    <property type="term" value="P:positive regulation of SREBP signaling pathway"/>
    <property type="evidence" value="ECO:0007669"/>
    <property type="project" value="TreeGrafter"/>
</dbReference>
<evidence type="ECO:0000256" key="6">
    <source>
        <dbReference type="SAM" id="MobiDB-lite"/>
    </source>
</evidence>
<gene>
    <name evidence="7" type="ORF">RDB_LOCUS56895</name>
</gene>
<keyword evidence="5" id="KW-0539">Nucleus</keyword>
<dbReference type="InterPro" id="IPR024318">
    <property type="entry name" value="Nro1/ETT1"/>
</dbReference>
<keyword evidence="3" id="KW-0805">Transcription regulation</keyword>
<feature type="compositionally biased region" description="Basic and acidic residues" evidence="6">
    <location>
        <begin position="29"/>
        <end position="42"/>
    </location>
</feature>
<feature type="region of interest" description="Disordered" evidence="6">
    <location>
        <begin position="1"/>
        <end position="44"/>
    </location>
</feature>
<evidence type="ECO:0000313" key="8">
    <source>
        <dbReference type="Proteomes" id="UP000663826"/>
    </source>
</evidence>